<dbReference type="Proteomes" id="UP001058860">
    <property type="component" value="Chromosome"/>
</dbReference>
<organism evidence="1 2">
    <name type="scientific">Svornostia abyssi</name>
    <dbReference type="NCBI Taxonomy" id="2898438"/>
    <lineage>
        <taxon>Bacteria</taxon>
        <taxon>Bacillati</taxon>
        <taxon>Actinomycetota</taxon>
        <taxon>Thermoleophilia</taxon>
        <taxon>Solirubrobacterales</taxon>
        <taxon>Baekduiaceae</taxon>
        <taxon>Svornostia</taxon>
    </lineage>
</organism>
<evidence type="ECO:0000313" key="1">
    <source>
        <dbReference type="EMBL" id="UUY02786.1"/>
    </source>
</evidence>
<dbReference type="RefSeq" id="WP_353863308.1">
    <property type="nucleotide sequence ID" value="NZ_CP088295.1"/>
</dbReference>
<accession>A0ABY5PDR4</accession>
<gene>
    <name evidence="1" type="ORF">LRS13_19170</name>
</gene>
<evidence type="ECO:0000313" key="2">
    <source>
        <dbReference type="Proteomes" id="UP001058860"/>
    </source>
</evidence>
<protein>
    <submittedName>
        <fullName evidence="1">Uncharacterized protein</fullName>
    </submittedName>
</protein>
<keyword evidence="2" id="KW-1185">Reference proteome</keyword>
<name>A0ABY5PDR4_9ACTN</name>
<proteinExistence type="predicted"/>
<sequence length="52" mass="5476">MIGAALGPRALARDDAAQALTFTTRAAARRLLGRDAARERAQLAALRTSRGV</sequence>
<dbReference type="EMBL" id="CP088295">
    <property type="protein sequence ID" value="UUY02786.1"/>
    <property type="molecule type" value="Genomic_DNA"/>
</dbReference>
<reference evidence="2" key="1">
    <citation type="submission" date="2021-11" db="EMBL/GenBank/DDBJ databases">
        <title>Cultivation dependent microbiological survey of springs from the worlds oldest radium mine currently devoted to the extraction of radon-saturated water.</title>
        <authorList>
            <person name="Kapinusova G."/>
            <person name="Smrhova T."/>
            <person name="Strejcek M."/>
            <person name="Suman J."/>
            <person name="Jani K."/>
            <person name="Pajer P."/>
            <person name="Uhlik O."/>
        </authorList>
    </citation>
    <scope>NUCLEOTIDE SEQUENCE [LARGE SCALE GENOMIC DNA]</scope>
    <source>
        <strain evidence="2">J379</strain>
    </source>
</reference>